<dbReference type="AlphaFoldDB" id="A0AAW1UD12"/>
<keyword evidence="2" id="KW-1185">Reference proteome</keyword>
<evidence type="ECO:0000313" key="1">
    <source>
        <dbReference type="EMBL" id="KAK9877801.1"/>
    </source>
</evidence>
<comment type="caution">
    <text evidence="1">The sequence shown here is derived from an EMBL/GenBank/DDBJ whole genome shotgun (WGS) entry which is preliminary data.</text>
</comment>
<protein>
    <submittedName>
        <fullName evidence="1">Uncharacterized protein</fullName>
    </submittedName>
</protein>
<gene>
    <name evidence="1" type="ORF">WA026_019481</name>
</gene>
<reference evidence="1 2" key="1">
    <citation type="submission" date="2023-03" db="EMBL/GenBank/DDBJ databases">
        <title>Genome insight into feeding habits of ladybird beetles.</title>
        <authorList>
            <person name="Li H.-S."/>
            <person name="Huang Y.-H."/>
            <person name="Pang H."/>
        </authorList>
    </citation>
    <scope>NUCLEOTIDE SEQUENCE [LARGE SCALE GENOMIC DNA]</scope>
    <source>
        <strain evidence="1">SYSU_2023b</strain>
        <tissue evidence="1">Whole body</tissue>
    </source>
</reference>
<dbReference type="EMBL" id="JARQZJ010000043">
    <property type="protein sequence ID" value="KAK9877801.1"/>
    <property type="molecule type" value="Genomic_DNA"/>
</dbReference>
<proteinExistence type="predicted"/>
<dbReference type="Proteomes" id="UP001431783">
    <property type="component" value="Unassembled WGS sequence"/>
</dbReference>
<evidence type="ECO:0000313" key="2">
    <source>
        <dbReference type="Proteomes" id="UP001431783"/>
    </source>
</evidence>
<sequence>MDLKKINSVCSLSKSVAKLKDLPIGTVYPIMNAALKKGKFGTSILLELETQFVYLPLRSTELLKDKLNYLKDNLYGLKVIGLKEYPNVSPSALFEIVAL</sequence>
<accession>A0AAW1UD12</accession>
<name>A0AAW1UD12_9CUCU</name>
<organism evidence="1 2">
    <name type="scientific">Henosepilachna vigintioctopunctata</name>
    <dbReference type="NCBI Taxonomy" id="420089"/>
    <lineage>
        <taxon>Eukaryota</taxon>
        <taxon>Metazoa</taxon>
        <taxon>Ecdysozoa</taxon>
        <taxon>Arthropoda</taxon>
        <taxon>Hexapoda</taxon>
        <taxon>Insecta</taxon>
        <taxon>Pterygota</taxon>
        <taxon>Neoptera</taxon>
        <taxon>Endopterygota</taxon>
        <taxon>Coleoptera</taxon>
        <taxon>Polyphaga</taxon>
        <taxon>Cucujiformia</taxon>
        <taxon>Coccinelloidea</taxon>
        <taxon>Coccinellidae</taxon>
        <taxon>Epilachninae</taxon>
        <taxon>Epilachnini</taxon>
        <taxon>Henosepilachna</taxon>
    </lineage>
</organism>